<evidence type="ECO:0000313" key="1">
    <source>
        <dbReference type="EMBL" id="AYN67781.1"/>
    </source>
</evidence>
<organism evidence="1 2">
    <name type="scientific">Euzebyella marina</name>
    <dbReference type="NCBI Taxonomy" id="1761453"/>
    <lineage>
        <taxon>Bacteria</taxon>
        <taxon>Pseudomonadati</taxon>
        <taxon>Bacteroidota</taxon>
        <taxon>Flavobacteriia</taxon>
        <taxon>Flavobacteriales</taxon>
        <taxon>Flavobacteriaceae</taxon>
        <taxon>Euzebyella</taxon>
    </lineage>
</organism>
<reference evidence="1 2" key="1">
    <citation type="submission" date="2018-08" db="EMBL/GenBank/DDBJ databases">
        <title>The reduced genetic potential of extracellular carbohydrate catabolism in Euzebyella marina RN62, a Flavobacteriia bacterium isolated from the hadal water.</title>
        <authorList>
            <person name="Xue C."/>
        </authorList>
    </citation>
    <scope>NUCLEOTIDE SEQUENCE [LARGE SCALE GENOMIC DNA]</scope>
    <source>
        <strain evidence="1 2">RN62</strain>
    </source>
</reference>
<protein>
    <submittedName>
        <fullName evidence="1">Uncharacterized protein</fullName>
    </submittedName>
</protein>
<dbReference type="KEGG" id="emar:D1013_10565"/>
<dbReference type="AlphaFoldDB" id="A0A3G2L6J9"/>
<keyword evidence="2" id="KW-1185">Reference proteome</keyword>
<proteinExistence type="predicted"/>
<dbReference type="OrthoDB" id="9866804at2"/>
<gene>
    <name evidence="1" type="ORF">D1013_10565</name>
</gene>
<evidence type="ECO:0000313" key="2">
    <source>
        <dbReference type="Proteomes" id="UP000276309"/>
    </source>
</evidence>
<dbReference type="Proteomes" id="UP000276309">
    <property type="component" value="Chromosome"/>
</dbReference>
<dbReference type="EMBL" id="CP032050">
    <property type="protein sequence ID" value="AYN67781.1"/>
    <property type="molecule type" value="Genomic_DNA"/>
</dbReference>
<sequence>MLWGCGTRKSETNKPISATKAMKEIRVDEQQGMVDYREDLQKFIITYHQKETIDGQITCIPAQNEMIPRDLQKPGIRVVFSGLLTEDPTLPPPRMGGEQVLLLKELDSMHLYNKN</sequence>
<accession>A0A3G2L6J9</accession>
<name>A0A3G2L6J9_9FLAO</name>